<dbReference type="EMBL" id="JAKZHW010000001">
    <property type="protein sequence ID" value="MCH8616558.1"/>
    <property type="molecule type" value="Genomic_DNA"/>
</dbReference>
<comment type="caution">
    <text evidence="2">The sequence shown here is derived from an EMBL/GenBank/DDBJ whole genome shotgun (WGS) entry which is preliminary data.</text>
</comment>
<feature type="chain" id="PRO_5046190937" description="Lipoprotein" evidence="1">
    <location>
        <begin position="22"/>
        <end position="134"/>
    </location>
</feature>
<name>A0ABS9VNK5_9SPHN</name>
<evidence type="ECO:0000313" key="3">
    <source>
        <dbReference type="Proteomes" id="UP001203058"/>
    </source>
</evidence>
<reference evidence="2 3" key="1">
    <citation type="submission" date="2022-03" db="EMBL/GenBank/DDBJ databases">
        <authorList>
            <person name="Jo J.-H."/>
            <person name="Im W.-T."/>
        </authorList>
    </citation>
    <scope>NUCLEOTIDE SEQUENCE [LARGE SCALE GENOMIC DNA]</scope>
    <source>
        <strain evidence="2 3">SM33</strain>
    </source>
</reference>
<keyword evidence="1" id="KW-0732">Signal</keyword>
<dbReference type="Proteomes" id="UP001203058">
    <property type="component" value="Unassembled WGS sequence"/>
</dbReference>
<protein>
    <recommendedName>
        <fullName evidence="4">Lipoprotein</fullName>
    </recommendedName>
</protein>
<keyword evidence="3" id="KW-1185">Reference proteome</keyword>
<organism evidence="2 3">
    <name type="scientific">Sphingomonas telluris</name>
    <dbReference type="NCBI Taxonomy" id="2907998"/>
    <lineage>
        <taxon>Bacteria</taxon>
        <taxon>Pseudomonadati</taxon>
        <taxon>Pseudomonadota</taxon>
        <taxon>Alphaproteobacteria</taxon>
        <taxon>Sphingomonadales</taxon>
        <taxon>Sphingomonadaceae</taxon>
        <taxon>Sphingomonas</taxon>
    </lineage>
</organism>
<evidence type="ECO:0000313" key="2">
    <source>
        <dbReference type="EMBL" id="MCH8616558.1"/>
    </source>
</evidence>
<evidence type="ECO:0000256" key="1">
    <source>
        <dbReference type="SAM" id="SignalP"/>
    </source>
</evidence>
<proteinExistence type="predicted"/>
<dbReference type="PROSITE" id="PS51257">
    <property type="entry name" value="PROKAR_LIPOPROTEIN"/>
    <property type="match status" value="1"/>
</dbReference>
<evidence type="ECO:0008006" key="4">
    <source>
        <dbReference type="Google" id="ProtNLM"/>
    </source>
</evidence>
<dbReference type="RefSeq" id="WP_241447351.1">
    <property type="nucleotide sequence ID" value="NZ_JAKZHW010000001.1"/>
</dbReference>
<feature type="signal peptide" evidence="1">
    <location>
        <begin position="1"/>
        <end position="21"/>
    </location>
</feature>
<accession>A0ABS9VNK5</accession>
<sequence>MRRGFALVALPLALAACDTIAPDLKPAYGHFGGPQVGVVLEGGSGKVDFDCASGTVDEPIFDAKEGVFSVKGTYRTGHSGQIKVGQIFRSQPATYSGTLVKDDMMLTVTLEDGEVLGPYKLQRGVPPQLTRCPD</sequence>
<gene>
    <name evidence="2" type="ORF">LZ016_10660</name>
</gene>